<organism evidence="1 2">
    <name type="scientific">Deinococcus cellulosilyticus (strain DSM 18568 / NBRC 106333 / KACC 11606 / 5516J-15)</name>
    <dbReference type="NCBI Taxonomy" id="1223518"/>
    <lineage>
        <taxon>Bacteria</taxon>
        <taxon>Thermotogati</taxon>
        <taxon>Deinococcota</taxon>
        <taxon>Deinococci</taxon>
        <taxon>Deinococcales</taxon>
        <taxon>Deinococcaceae</taxon>
        <taxon>Deinococcus</taxon>
    </lineage>
</organism>
<evidence type="ECO:0000313" key="2">
    <source>
        <dbReference type="Proteomes" id="UP000321306"/>
    </source>
</evidence>
<keyword evidence="2" id="KW-1185">Reference proteome</keyword>
<protein>
    <submittedName>
        <fullName evidence="1">Uncharacterized protein</fullName>
    </submittedName>
</protein>
<evidence type="ECO:0000313" key="1">
    <source>
        <dbReference type="EMBL" id="GEM48346.1"/>
    </source>
</evidence>
<dbReference type="RefSeq" id="WP_146887359.1">
    <property type="nucleotide sequence ID" value="NZ_BJXB01000020.1"/>
</dbReference>
<gene>
    <name evidence="1" type="ORF">DC3_39810</name>
</gene>
<reference evidence="1 2" key="1">
    <citation type="submission" date="2019-07" db="EMBL/GenBank/DDBJ databases">
        <title>Whole genome shotgun sequence of Deinococcus cellulosilyticus NBRC 106333.</title>
        <authorList>
            <person name="Hosoyama A."/>
            <person name="Uohara A."/>
            <person name="Ohji S."/>
            <person name="Ichikawa N."/>
        </authorList>
    </citation>
    <scope>NUCLEOTIDE SEQUENCE [LARGE SCALE GENOMIC DNA]</scope>
    <source>
        <strain evidence="1 2">NBRC 106333</strain>
    </source>
</reference>
<accession>A0A511N7A7</accession>
<dbReference type="AlphaFoldDB" id="A0A511N7A7"/>
<dbReference type="Proteomes" id="UP000321306">
    <property type="component" value="Unassembled WGS sequence"/>
</dbReference>
<proteinExistence type="predicted"/>
<dbReference type="OrthoDB" id="9907779at2"/>
<name>A0A511N7A7_DEIC1</name>
<sequence>MPQFYIREAGMLTVIEAAGPVEALSHYGHVHGWKLKPDWLQELREGVWSLFHGELMLFTEDPRPATSAPVLVSEDLHLTGRPQ</sequence>
<dbReference type="EMBL" id="BJXB01000020">
    <property type="protein sequence ID" value="GEM48346.1"/>
    <property type="molecule type" value="Genomic_DNA"/>
</dbReference>
<comment type="caution">
    <text evidence="1">The sequence shown here is derived from an EMBL/GenBank/DDBJ whole genome shotgun (WGS) entry which is preliminary data.</text>
</comment>